<organism evidence="1 2">
    <name type="scientific">Rhodococcus pyridinivorans</name>
    <dbReference type="NCBI Taxonomy" id="103816"/>
    <lineage>
        <taxon>Bacteria</taxon>
        <taxon>Bacillati</taxon>
        <taxon>Actinomycetota</taxon>
        <taxon>Actinomycetes</taxon>
        <taxon>Mycobacteriales</taxon>
        <taxon>Nocardiaceae</taxon>
        <taxon>Rhodococcus</taxon>
    </lineage>
</organism>
<dbReference type="Proteomes" id="UP000593818">
    <property type="component" value="Plasmid pRh5Ap-243"/>
</dbReference>
<keyword evidence="1" id="KW-0614">Plasmid</keyword>
<reference evidence="1 2" key="1">
    <citation type="submission" date="2020-10" db="EMBL/GenBank/DDBJ databases">
        <title>Whole genome sequence of oil-degrading bacteria Rhodococcus pyridinivorans strain 5Ap.</title>
        <authorList>
            <person name="Akhremchuk A.E."/>
            <person name="Valentovich L.N."/>
            <person name="Charniauskaya M.I."/>
            <person name="Bukliarevich H.A."/>
            <person name="Titok M.A."/>
        </authorList>
    </citation>
    <scope>NUCLEOTIDE SEQUENCE [LARGE SCALE GENOMIC DNA]</scope>
    <source>
        <strain evidence="1 2">5Ap</strain>
        <plasmid evidence="1 2">pRh5Ap-243</plasmid>
    </source>
</reference>
<dbReference type="EMBL" id="CP063452">
    <property type="protein sequence ID" value="QOW01708.1"/>
    <property type="molecule type" value="Genomic_DNA"/>
</dbReference>
<sequence>MDPVVGAVSELLAHARGHEAASVFGLIPTIERLRDRPLQVVRSDHLAPGVFGVWRSYPERDEIHYAPWVATPDRTVAHEFGHMLLGHRGVPALETAKRTLPPEWHDMASLMLRECGQLDGLDEPRRRLEVEAEAFASELCRRIAGAGGARSARIRSLLNEAL</sequence>
<protein>
    <submittedName>
        <fullName evidence="1">ImmA/IrrE family metallo-endopeptidase</fullName>
    </submittedName>
</protein>
<dbReference type="AlphaFoldDB" id="A0A419YYG8"/>
<evidence type="ECO:0000313" key="2">
    <source>
        <dbReference type="Proteomes" id="UP000593818"/>
    </source>
</evidence>
<gene>
    <name evidence="1" type="ORF">INP59_26510</name>
</gene>
<proteinExistence type="predicted"/>
<accession>A0A419YYG8</accession>
<name>A0A419YYG8_9NOCA</name>
<evidence type="ECO:0000313" key="1">
    <source>
        <dbReference type="EMBL" id="QOW01708.1"/>
    </source>
</evidence>
<geneLocation type="plasmid" evidence="1 2">
    <name>pRh5Ap-243</name>
</geneLocation>
<keyword evidence="2" id="KW-1185">Reference proteome</keyword>